<dbReference type="PANTHER" id="PTHR10996">
    <property type="entry name" value="2-HYDROXYACID DEHYDROGENASE-RELATED"/>
    <property type="match status" value="1"/>
</dbReference>
<keyword evidence="3" id="KW-0520">NAD</keyword>
<dbReference type="InterPro" id="IPR006139">
    <property type="entry name" value="D-isomer_2_OHA_DH_cat_dom"/>
</dbReference>
<evidence type="ECO:0000313" key="7">
    <source>
        <dbReference type="EMBL" id="BAB60364.1"/>
    </source>
</evidence>
<dbReference type="AlphaFoldDB" id="Q979D9"/>
<dbReference type="EMBL" id="BA000011">
    <property type="protein sequence ID" value="BAB60364.1"/>
    <property type="molecule type" value="Genomic_DNA"/>
</dbReference>
<dbReference type="PANTHER" id="PTHR10996:SF178">
    <property type="entry name" value="2-HYDROXYACID DEHYDROGENASE YGL185C-RELATED"/>
    <property type="match status" value="1"/>
</dbReference>
<dbReference type="GO" id="GO:0030267">
    <property type="term" value="F:glyoxylate reductase (NADPH) activity"/>
    <property type="evidence" value="ECO:0007669"/>
    <property type="project" value="TreeGrafter"/>
</dbReference>
<protein>
    <submittedName>
        <fullName evidence="7">D-3-phosphoglycerate dehydrogenase</fullName>
    </submittedName>
</protein>
<dbReference type="GO" id="GO:0004617">
    <property type="term" value="F:phosphoglycerate dehydrogenase activity"/>
    <property type="evidence" value="ECO:0007669"/>
    <property type="project" value="UniProtKB-ARBA"/>
</dbReference>
<feature type="domain" description="D-isomer specific 2-hydroxyacid dehydrogenase NAD-binding" evidence="6">
    <location>
        <begin position="98"/>
        <end position="272"/>
    </location>
</feature>
<dbReference type="GO" id="GO:0047545">
    <property type="term" value="F:(S)-2-hydroxyglutarate dehydrogenase activity"/>
    <property type="evidence" value="ECO:0007669"/>
    <property type="project" value="UniProtKB-ARBA"/>
</dbReference>
<evidence type="ECO:0000256" key="3">
    <source>
        <dbReference type="ARBA" id="ARBA00023027"/>
    </source>
</evidence>
<proteinExistence type="inferred from homology"/>
<dbReference type="GO" id="GO:0016618">
    <property type="term" value="F:hydroxypyruvate reductase [NAD(P)H] activity"/>
    <property type="evidence" value="ECO:0007669"/>
    <property type="project" value="TreeGrafter"/>
</dbReference>
<gene>
    <name evidence="7" type="ORF">TVG1257432</name>
</gene>
<dbReference type="STRING" id="273116.gene:9382027"/>
<dbReference type="GO" id="GO:0051287">
    <property type="term" value="F:NAD binding"/>
    <property type="evidence" value="ECO:0007669"/>
    <property type="project" value="InterPro"/>
</dbReference>
<dbReference type="PhylomeDB" id="Q979D9"/>
<dbReference type="InterPro" id="IPR006140">
    <property type="entry name" value="D-isomer_DH_NAD-bd"/>
</dbReference>
<name>Q979D9_THEVO</name>
<evidence type="ECO:0000259" key="6">
    <source>
        <dbReference type="Pfam" id="PF02826"/>
    </source>
</evidence>
<accession>Q979D9</accession>
<reference evidence="7 8" key="2">
    <citation type="journal article" date="2000" name="Proc. Natl. Acad. Sci. U.S.A.">
        <title>Archaeal adaptation to higher temperatures revealed by genomic sequence of Thermoplasma volcanium.</title>
        <authorList>
            <person name="Kawashima T."/>
            <person name="Amano N."/>
            <person name="Koike H."/>
            <person name="Makino S."/>
            <person name="Higuchi S."/>
            <person name="Kawashima-Ohya Y."/>
            <person name="Watanabe K."/>
            <person name="Yamazaki M."/>
            <person name="Kanehori K."/>
            <person name="Kawamoto T."/>
            <person name="Nunoshiba T."/>
            <person name="Yamamoto Y."/>
            <person name="Aramaki H."/>
            <person name="Makino K."/>
            <person name="Suzuki M."/>
        </authorList>
    </citation>
    <scope>NUCLEOTIDE SEQUENCE [LARGE SCALE GENOMIC DNA]</scope>
    <source>
        <strain evidence="8">ATCC 51530 / DSM 4299 / JCM 9571 / NBRC 15438 / GSS1</strain>
    </source>
</reference>
<dbReference type="Gene3D" id="3.40.50.720">
    <property type="entry name" value="NAD(P)-binding Rossmann-like Domain"/>
    <property type="match status" value="2"/>
</dbReference>
<dbReference type="CDD" id="cd12175">
    <property type="entry name" value="2-Hacid_dh_11"/>
    <property type="match status" value="1"/>
</dbReference>
<dbReference type="PaxDb" id="273116-14325460"/>
<dbReference type="GO" id="GO:0005829">
    <property type="term" value="C:cytosol"/>
    <property type="evidence" value="ECO:0007669"/>
    <property type="project" value="TreeGrafter"/>
</dbReference>
<dbReference type="Pfam" id="PF02826">
    <property type="entry name" value="2-Hacid_dh_C"/>
    <property type="match status" value="1"/>
</dbReference>
<dbReference type="Proteomes" id="UP000001017">
    <property type="component" value="Chromosome"/>
</dbReference>
<evidence type="ECO:0000256" key="1">
    <source>
        <dbReference type="ARBA" id="ARBA00005854"/>
    </source>
</evidence>
<dbReference type="SUPFAM" id="SSF51735">
    <property type="entry name" value="NAD(P)-binding Rossmann-fold domains"/>
    <property type="match status" value="1"/>
</dbReference>
<dbReference type="PROSITE" id="PS00670">
    <property type="entry name" value="D_2_HYDROXYACID_DH_2"/>
    <property type="match status" value="1"/>
</dbReference>
<keyword evidence="8" id="KW-1185">Reference proteome</keyword>
<organism evidence="7 8">
    <name type="scientific">Thermoplasma volcanium (strain ATCC 51530 / DSM 4299 / JCM 9571 / NBRC 15438 / GSS1)</name>
    <dbReference type="NCBI Taxonomy" id="273116"/>
    <lineage>
        <taxon>Archaea</taxon>
        <taxon>Methanobacteriati</taxon>
        <taxon>Thermoplasmatota</taxon>
        <taxon>Thermoplasmata</taxon>
        <taxon>Thermoplasmatales</taxon>
        <taxon>Thermoplasmataceae</taxon>
        <taxon>Thermoplasma</taxon>
    </lineage>
</organism>
<dbReference type="SUPFAM" id="SSF52283">
    <property type="entry name" value="Formate/glycerate dehydrogenase catalytic domain-like"/>
    <property type="match status" value="1"/>
</dbReference>
<dbReference type="eggNOG" id="arCOG01754">
    <property type="taxonomic scope" value="Archaea"/>
</dbReference>
<evidence type="ECO:0000313" key="8">
    <source>
        <dbReference type="Proteomes" id="UP000001017"/>
    </source>
</evidence>
<evidence type="ECO:0000256" key="2">
    <source>
        <dbReference type="ARBA" id="ARBA00023002"/>
    </source>
</evidence>
<feature type="domain" description="D-isomer specific 2-hydroxyacid dehydrogenase catalytic" evidence="5">
    <location>
        <begin position="32"/>
        <end position="303"/>
    </location>
</feature>
<dbReference type="InterPro" id="IPR029753">
    <property type="entry name" value="D-isomer_DH_CS"/>
</dbReference>
<evidence type="ECO:0000259" key="5">
    <source>
        <dbReference type="Pfam" id="PF00389"/>
    </source>
</evidence>
<dbReference type="GO" id="GO:0006564">
    <property type="term" value="P:L-serine biosynthetic process"/>
    <property type="evidence" value="ECO:0007669"/>
    <property type="project" value="UniProtKB-ARBA"/>
</dbReference>
<comment type="similarity">
    <text evidence="1 4">Belongs to the D-isomer specific 2-hydroxyacid dehydrogenase family.</text>
</comment>
<dbReference type="HOGENOM" id="CLU_019796_1_3_2"/>
<reference evidence="7 8" key="1">
    <citation type="journal article" date="1999" name="Proc. Jpn. Acad.">
        <title>Determination of the complete genomic DNA sequence of Thermoplasma volvanium GSS1.</title>
        <authorList>
            <person name="Kawashima T."/>
            <person name="Yamamoto Y."/>
            <person name="Aramaki H."/>
            <person name="Nunoshiba T."/>
            <person name="Kawamoto T."/>
            <person name="Watanabe K."/>
            <person name="Yamazaki M."/>
            <person name="Kanehori K."/>
            <person name="Amano N."/>
            <person name="Ohya Y."/>
            <person name="Makino K."/>
            <person name="Suzuki M."/>
        </authorList>
    </citation>
    <scope>NUCLEOTIDE SEQUENCE [LARGE SCALE GENOMIC DNA]</scope>
    <source>
        <strain evidence="8">ATCC 51530 / DSM 4299 / JCM 9571 / NBRC 15438 / GSS1</strain>
    </source>
</reference>
<evidence type="ECO:0000256" key="4">
    <source>
        <dbReference type="RuleBase" id="RU003719"/>
    </source>
</evidence>
<dbReference type="InterPro" id="IPR050223">
    <property type="entry name" value="D-isomer_2-hydroxyacid_DH"/>
</dbReference>
<keyword evidence="2 4" id="KW-0560">Oxidoreductase</keyword>
<dbReference type="Pfam" id="PF00389">
    <property type="entry name" value="2-Hacid_dh"/>
    <property type="match status" value="1"/>
</dbReference>
<dbReference type="InterPro" id="IPR036291">
    <property type="entry name" value="NAD(P)-bd_dom_sf"/>
</dbReference>
<dbReference type="KEGG" id="tvo:TVG1257432"/>
<dbReference type="FunFam" id="3.40.50.720:FF:000041">
    <property type="entry name" value="D-3-phosphoglycerate dehydrogenase"/>
    <property type="match status" value="1"/>
</dbReference>
<sequence>MLPNFLPVGEIRKLAASVLPDINIITDLDFKSDESDILIVTAFTKVDKALLDKFPRLKFIQVASTGYDNVDVTEVKSRNILMCNSPSSNKESVAEHVIGMALYFLKDFGHLDREIRNGNWPILTFSRDLMGKVFGIIGMGAIGRKLAERLIQFGVGIIYYDVKRLPEEVEDELGITYVTLDELISSADIISIHVPLTETTKGMIGRKEFEKMKDGCIFINTSRAEVVVTKDLVWALKQGKIKAGIDVYDREPPDFSSELFQMDNALFSPHIAGVTVESQRRFIEETVANVIRYMQGVDPLNRVL</sequence>